<dbReference type="InterPro" id="IPR036388">
    <property type="entry name" value="WH-like_DNA-bd_sf"/>
</dbReference>
<sequence length="168" mass="18583">MNDTDAVAREQAVTDFMRAGRESSRLSVMFRHAAAARLGLTVTDMECLDFLMDTGAATAGQLAEQTNLTTGAITSMIRRLERAGYVTAERDPADRRRVIVTLVPQRIEDGTRLYASYGTAINEVLSRHSTEEIRLLARHYEEMSDVYRAQLATLGSDESPVAEDAPSR</sequence>
<name>A0ABV2VI83_9ACTN</name>
<evidence type="ECO:0000313" key="3">
    <source>
        <dbReference type="Proteomes" id="UP001550348"/>
    </source>
</evidence>
<dbReference type="InterPro" id="IPR011991">
    <property type="entry name" value="ArsR-like_HTH"/>
</dbReference>
<dbReference type="PROSITE" id="PS50995">
    <property type="entry name" value="HTH_MARR_2"/>
    <property type="match status" value="1"/>
</dbReference>
<dbReference type="PANTHER" id="PTHR33164:SF106">
    <property type="entry name" value="TRANSCRIPTIONAL REGULATORY PROTEIN"/>
    <property type="match status" value="1"/>
</dbReference>
<comment type="caution">
    <text evidence="2">The sequence shown here is derived from an EMBL/GenBank/DDBJ whole genome shotgun (WGS) entry which is preliminary data.</text>
</comment>
<dbReference type="Proteomes" id="UP001550348">
    <property type="component" value="Unassembled WGS sequence"/>
</dbReference>
<protein>
    <submittedName>
        <fullName evidence="2">MarR family transcriptional regulator</fullName>
    </submittedName>
</protein>
<organism evidence="2 3">
    <name type="scientific">Micromonospora fulviviridis</name>
    <dbReference type="NCBI Taxonomy" id="47860"/>
    <lineage>
        <taxon>Bacteria</taxon>
        <taxon>Bacillati</taxon>
        <taxon>Actinomycetota</taxon>
        <taxon>Actinomycetes</taxon>
        <taxon>Micromonosporales</taxon>
        <taxon>Micromonosporaceae</taxon>
        <taxon>Micromonospora</taxon>
    </lineage>
</organism>
<dbReference type="InterPro" id="IPR039422">
    <property type="entry name" value="MarR/SlyA-like"/>
</dbReference>
<dbReference type="CDD" id="cd00090">
    <property type="entry name" value="HTH_ARSR"/>
    <property type="match status" value="1"/>
</dbReference>
<keyword evidence="3" id="KW-1185">Reference proteome</keyword>
<proteinExistence type="predicted"/>
<dbReference type="InterPro" id="IPR000835">
    <property type="entry name" value="HTH_MarR-typ"/>
</dbReference>
<dbReference type="Gene3D" id="1.10.10.10">
    <property type="entry name" value="Winged helix-like DNA-binding domain superfamily/Winged helix DNA-binding domain"/>
    <property type="match status" value="1"/>
</dbReference>
<gene>
    <name evidence="2" type="ORF">ABZ071_11380</name>
</gene>
<dbReference type="SMART" id="SM00347">
    <property type="entry name" value="HTH_MARR"/>
    <property type="match status" value="1"/>
</dbReference>
<dbReference type="RefSeq" id="WP_355664437.1">
    <property type="nucleotide sequence ID" value="NZ_JBEXRX010000024.1"/>
</dbReference>
<feature type="domain" description="HTH marR-type" evidence="1">
    <location>
        <begin position="9"/>
        <end position="145"/>
    </location>
</feature>
<dbReference type="Pfam" id="PF01047">
    <property type="entry name" value="MarR"/>
    <property type="match status" value="1"/>
</dbReference>
<accession>A0ABV2VI83</accession>
<evidence type="ECO:0000259" key="1">
    <source>
        <dbReference type="PROSITE" id="PS50995"/>
    </source>
</evidence>
<dbReference type="PANTHER" id="PTHR33164">
    <property type="entry name" value="TRANSCRIPTIONAL REGULATOR, MARR FAMILY"/>
    <property type="match status" value="1"/>
</dbReference>
<dbReference type="InterPro" id="IPR036390">
    <property type="entry name" value="WH_DNA-bd_sf"/>
</dbReference>
<dbReference type="EMBL" id="JBEXRX010000024">
    <property type="protein sequence ID" value="MEU0152508.1"/>
    <property type="molecule type" value="Genomic_DNA"/>
</dbReference>
<dbReference type="SUPFAM" id="SSF46785">
    <property type="entry name" value="Winged helix' DNA-binding domain"/>
    <property type="match status" value="1"/>
</dbReference>
<reference evidence="2 3" key="1">
    <citation type="submission" date="2024-06" db="EMBL/GenBank/DDBJ databases">
        <title>The Natural Products Discovery Center: Release of the First 8490 Sequenced Strains for Exploring Actinobacteria Biosynthetic Diversity.</title>
        <authorList>
            <person name="Kalkreuter E."/>
            <person name="Kautsar S.A."/>
            <person name="Yang D."/>
            <person name="Bader C.D."/>
            <person name="Teijaro C.N."/>
            <person name="Fluegel L."/>
            <person name="Davis C.M."/>
            <person name="Simpson J.R."/>
            <person name="Lauterbach L."/>
            <person name="Steele A.D."/>
            <person name="Gui C."/>
            <person name="Meng S."/>
            <person name="Li G."/>
            <person name="Viehrig K."/>
            <person name="Ye F."/>
            <person name="Su P."/>
            <person name="Kiefer A.F."/>
            <person name="Nichols A."/>
            <person name="Cepeda A.J."/>
            <person name="Yan W."/>
            <person name="Fan B."/>
            <person name="Jiang Y."/>
            <person name="Adhikari A."/>
            <person name="Zheng C.-J."/>
            <person name="Schuster L."/>
            <person name="Cowan T.M."/>
            <person name="Smanski M.J."/>
            <person name="Chevrette M.G."/>
            <person name="De Carvalho L.P.S."/>
            <person name="Shen B."/>
        </authorList>
    </citation>
    <scope>NUCLEOTIDE SEQUENCE [LARGE SCALE GENOMIC DNA]</scope>
    <source>
        <strain evidence="2 3">NPDC006286</strain>
    </source>
</reference>
<evidence type="ECO:0000313" key="2">
    <source>
        <dbReference type="EMBL" id="MEU0152508.1"/>
    </source>
</evidence>